<keyword evidence="3" id="KW-1185">Reference proteome</keyword>
<name>A0A1Q9LR27_9PSEU</name>
<accession>A0A1Q9LR27</accession>
<evidence type="ECO:0000256" key="1">
    <source>
        <dbReference type="SAM" id="MobiDB-lite"/>
    </source>
</evidence>
<dbReference type="AlphaFoldDB" id="A0A1Q9LR27"/>
<feature type="compositionally biased region" description="Low complexity" evidence="1">
    <location>
        <begin position="35"/>
        <end position="55"/>
    </location>
</feature>
<feature type="region of interest" description="Disordered" evidence="1">
    <location>
        <begin position="1"/>
        <end position="55"/>
    </location>
</feature>
<feature type="compositionally biased region" description="Basic and acidic residues" evidence="1">
    <location>
        <begin position="1"/>
        <end position="19"/>
    </location>
</feature>
<proteinExistence type="predicted"/>
<comment type="caution">
    <text evidence="2">The sequence shown here is derived from an EMBL/GenBank/DDBJ whole genome shotgun (WGS) entry which is preliminary data.</text>
</comment>
<reference evidence="2 3" key="1">
    <citation type="submission" date="2016-10" db="EMBL/GenBank/DDBJ databases">
        <title>The Draft Genome Sequence of Actinokineospora bangkokensis 44EHWT reveals the biosynthetic pathway of antifungal compounds Thailandins with unusual extender unit butylmalonyl-CoA.</title>
        <authorList>
            <person name="Greule A."/>
            <person name="Intra B."/>
            <person name="Flemming S."/>
            <person name="Rommel M.G."/>
            <person name="Panbangred W."/>
            <person name="Bechthold A."/>
        </authorList>
    </citation>
    <scope>NUCLEOTIDE SEQUENCE [LARGE SCALE GENOMIC DNA]</scope>
    <source>
        <strain evidence="2 3">44EHW</strain>
    </source>
</reference>
<dbReference type="RefSeq" id="WP_075973875.1">
    <property type="nucleotide sequence ID" value="NZ_MKQR01000007.1"/>
</dbReference>
<evidence type="ECO:0000313" key="3">
    <source>
        <dbReference type="Proteomes" id="UP000186040"/>
    </source>
</evidence>
<protein>
    <submittedName>
        <fullName evidence="2">Uncharacterized protein</fullName>
    </submittedName>
</protein>
<gene>
    <name evidence="2" type="ORF">BJP25_12175</name>
</gene>
<organism evidence="2 3">
    <name type="scientific">Actinokineospora bangkokensis</name>
    <dbReference type="NCBI Taxonomy" id="1193682"/>
    <lineage>
        <taxon>Bacteria</taxon>
        <taxon>Bacillati</taxon>
        <taxon>Actinomycetota</taxon>
        <taxon>Actinomycetes</taxon>
        <taxon>Pseudonocardiales</taxon>
        <taxon>Pseudonocardiaceae</taxon>
        <taxon>Actinokineospora</taxon>
    </lineage>
</organism>
<dbReference type="Proteomes" id="UP000186040">
    <property type="component" value="Unassembled WGS sequence"/>
</dbReference>
<evidence type="ECO:0000313" key="2">
    <source>
        <dbReference type="EMBL" id="OLR94496.1"/>
    </source>
</evidence>
<dbReference type="EMBL" id="MKQR01000007">
    <property type="protein sequence ID" value="OLR94496.1"/>
    <property type="molecule type" value="Genomic_DNA"/>
</dbReference>
<sequence length="75" mass="7867">MSVTTRRAEREPSRGERVGKPPAGSGSAVDSTRRVVGLTGTSTTAGTATTGPVKPAATRWTRLCWPWGPRIDTTG</sequence>